<feature type="non-terminal residue" evidence="3">
    <location>
        <position position="1"/>
    </location>
</feature>
<feature type="repeat" description="RCC1" evidence="2">
    <location>
        <begin position="116"/>
        <end position="160"/>
    </location>
</feature>
<dbReference type="Proteomes" id="UP000265520">
    <property type="component" value="Unassembled WGS sequence"/>
</dbReference>
<dbReference type="AlphaFoldDB" id="A0A392PZ05"/>
<dbReference type="PROSITE" id="PS50012">
    <property type="entry name" value="RCC1_3"/>
    <property type="match status" value="2"/>
</dbReference>
<evidence type="ECO:0000256" key="2">
    <source>
        <dbReference type="PROSITE-ProRule" id="PRU00235"/>
    </source>
</evidence>
<dbReference type="Gene3D" id="2.130.10.30">
    <property type="entry name" value="Regulator of chromosome condensation 1/beta-lactamase-inhibitor protein II"/>
    <property type="match status" value="2"/>
</dbReference>
<dbReference type="SUPFAM" id="SSF50985">
    <property type="entry name" value="RCC1/BLIP-II"/>
    <property type="match status" value="1"/>
</dbReference>
<keyword evidence="1" id="KW-0677">Repeat</keyword>
<evidence type="ECO:0000313" key="3">
    <source>
        <dbReference type="EMBL" id="MCI17078.1"/>
    </source>
</evidence>
<dbReference type="PANTHER" id="PTHR22870">
    <property type="entry name" value="REGULATOR OF CHROMOSOME CONDENSATION"/>
    <property type="match status" value="1"/>
</dbReference>
<dbReference type="InterPro" id="IPR051210">
    <property type="entry name" value="Ub_ligase/GEF_domain"/>
</dbReference>
<evidence type="ECO:0000313" key="4">
    <source>
        <dbReference type="Proteomes" id="UP000265520"/>
    </source>
</evidence>
<reference evidence="3 4" key="1">
    <citation type="journal article" date="2018" name="Front. Plant Sci.">
        <title>Red Clover (Trifolium pratense) and Zigzag Clover (T. medium) - A Picture of Genomic Similarities and Differences.</title>
        <authorList>
            <person name="Dluhosova J."/>
            <person name="Istvanek J."/>
            <person name="Nedelnik J."/>
            <person name="Repkova J."/>
        </authorList>
    </citation>
    <scope>NUCLEOTIDE SEQUENCE [LARGE SCALE GENOMIC DNA]</scope>
    <source>
        <strain evidence="4">cv. 10/8</strain>
        <tissue evidence="3">Leaf</tissue>
    </source>
</reference>
<evidence type="ECO:0000256" key="1">
    <source>
        <dbReference type="ARBA" id="ARBA00022737"/>
    </source>
</evidence>
<organism evidence="3 4">
    <name type="scientific">Trifolium medium</name>
    <dbReference type="NCBI Taxonomy" id="97028"/>
    <lineage>
        <taxon>Eukaryota</taxon>
        <taxon>Viridiplantae</taxon>
        <taxon>Streptophyta</taxon>
        <taxon>Embryophyta</taxon>
        <taxon>Tracheophyta</taxon>
        <taxon>Spermatophyta</taxon>
        <taxon>Magnoliopsida</taxon>
        <taxon>eudicotyledons</taxon>
        <taxon>Gunneridae</taxon>
        <taxon>Pentapetalae</taxon>
        <taxon>rosids</taxon>
        <taxon>fabids</taxon>
        <taxon>Fabales</taxon>
        <taxon>Fabaceae</taxon>
        <taxon>Papilionoideae</taxon>
        <taxon>50 kb inversion clade</taxon>
        <taxon>NPAAA clade</taxon>
        <taxon>Hologalegina</taxon>
        <taxon>IRL clade</taxon>
        <taxon>Trifolieae</taxon>
        <taxon>Trifolium</taxon>
    </lineage>
</organism>
<dbReference type="PANTHER" id="PTHR22870:SF350">
    <property type="entry name" value="F12P19.9 PROTEIN"/>
    <property type="match status" value="1"/>
</dbReference>
<comment type="caution">
    <text evidence="3">The sequence shown here is derived from an EMBL/GenBank/DDBJ whole genome shotgun (WGS) entry which is preliminary data.</text>
</comment>
<dbReference type="PROSITE" id="PS00626">
    <property type="entry name" value="RCC1_2"/>
    <property type="match status" value="1"/>
</dbReference>
<dbReference type="InterPro" id="IPR009091">
    <property type="entry name" value="RCC1/BLIP-II"/>
</dbReference>
<name>A0A392PZ05_9FABA</name>
<keyword evidence="4" id="KW-1185">Reference proteome</keyword>
<dbReference type="InterPro" id="IPR000408">
    <property type="entry name" value="Reg_chr_condens"/>
</dbReference>
<feature type="repeat" description="RCC1" evidence="2">
    <location>
        <begin position="37"/>
        <end position="88"/>
    </location>
</feature>
<dbReference type="EMBL" id="LXQA010103774">
    <property type="protein sequence ID" value="MCI17078.1"/>
    <property type="molecule type" value="Genomic_DNA"/>
</dbReference>
<proteinExistence type="predicted"/>
<protein>
    <submittedName>
        <fullName evidence="3">ZR1 protein</fullName>
    </submittedName>
</protein>
<dbReference type="Pfam" id="PF00415">
    <property type="entry name" value="RCC1"/>
    <property type="match status" value="2"/>
</dbReference>
<sequence length="160" mass="17548">VESLKGLCVRSVACGTWHTAAIIEVIADRFKYNTSTGKLFTWGDGDEARLGHADSGNKLVPTCVSQLVDYDFVQVSCGRMLTLALTNMGKVFAIGSAKYGQLGNPHVKDRAVLVEGSVYTWGKGENGQLGLGDTENRYTPCFVEALRDRQVSIWFHKEET</sequence>
<accession>A0A392PZ05</accession>